<evidence type="ECO:0000256" key="1">
    <source>
        <dbReference type="SAM" id="MobiDB-lite"/>
    </source>
</evidence>
<dbReference type="AlphaFoldDB" id="A0AAE4QRH2"/>
<protein>
    <submittedName>
        <fullName evidence="2">Uncharacterized protein</fullName>
    </submittedName>
</protein>
<organism evidence="2 3">
    <name type="scientific">Leptospira ellisii</name>
    <dbReference type="NCBI Taxonomy" id="2023197"/>
    <lineage>
        <taxon>Bacteria</taxon>
        <taxon>Pseudomonadati</taxon>
        <taxon>Spirochaetota</taxon>
        <taxon>Spirochaetia</taxon>
        <taxon>Leptospirales</taxon>
        <taxon>Leptospiraceae</taxon>
        <taxon>Leptospira</taxon>
    </lineage>
</organism>
<feature type="region of interest" description="Disordered" evidence="1">
    <location>
        <begin position="1"/>
        <end position="24"/>
    </location>
</feature>
<dbReference type="Proteomes" id="UP000232122">
    <property type="component" value="Unassembled WGS sequence"/>
</dbReference>
<feature type="compositionally biased region" description="Basic and acidic residues" evidence="1">
    <location>
        <begin position="1"/>
        <end position="11"/>
    </location>
</feature>
<sequence>MKLKNKTENRNQKSNGENTMNPKLKESIEWHFREGYSAKKTWEVLEWSYPGLKFQIVTAIFEELESQIPKAGFRKETIAA</sequence>
<reference evidence="2 3" key="1">
    <citation type="journal article" date="2018" name="Microb. Genom.">
        <title>Deciphering the unexplored Leptospira diversity from soils uncovers genomic evolution to virulence.</title>
        <authorList>
            <person name="Thibeaux R."/>
            <person name="Iraola G."/>
            <person name="Ferres I."/>
            <person name="Bierque E."/>
            <person name="Girault D."/>
            <person name="Soupe-Gilbert M.E."/>
            <person name="Picardeau M."/>
            <person name="Goarant C."/>
        </authorList>
    </citation>
    <scope>NUCLEOTIDE SEQUENCE [LARGE SCALE GENOMIC DNA]</scope>
    <source>
        <strain evidence="2 3">ATI7-C-A5</strain>
    </source>
</reference>
<comment type="caution">
    <text evidence="2">The sequence shown here is derived from an EMBL/GenBank/DDBJ whole genome shotgun (WGS) entry which is preliminary data.</text>
</comment>
<gene>
    <name evidence="2" type="ORF">CH379_018415</name>
</gene>
<evidence type="ECO:0000313" key="2">
    <source>
        <dbReference type="EMBL" id="MDV6237611.1"/>
    </source>
</evidence>
<evidence type="ECO:0000313" key="3">
    <source>
        <dbReference type="Proteomes" id="UP000232122"/>
    </source>
</evidence>
<keyword evidence="3" id="KW-1185">Reference proteome</keyword>
<feature type="compositionally biased region" description="Polar residues" evidence="1">
    <location>
        <begin position="12"/>
        <end position="21"/>
    </location>
</feature>
<dbReference type="RefSeq" id="WP_243399583.1">
    <property type="nucleotide sequence ID" value="NZ_NPEF02000028.1"/>
</dbReference>
<proteinExistence type="predicted"/>
<dbReference type="EMBL" id="NPEF02000028">
    <property type="protein sequence ID" value="MDV6237611.1"/>
    <property type="molecule type" value="Genomic_DNA"/>
</dbReference>
<accession>A0AAE4QRH2</accession>
<name>A0AAE4QRH2_9LEPT</name>